<dbReference type="RefSeq" id="WP_151148880.1">
    <property type="nucleotide sequence ID" value="NZ_LT629709.1"/>
</dbReference>
<dbReference type="AlphaFoldDB" id="A0A6H9R783"/>
<evidence type="ECO:0000313" key="1">
    <source>
        <dbReference type="EMBL" id="KAB0483085.1"/>
    </source>
</evidence>
<organism evidence="1 2">
    <name type="scientific">Pseudomonas reinekei</name>
    <dbReference type="NCBI Taxonomy" id="395598"/>
    <lineage>
        <taxon>Bacteria</taxon>
        <taxon>Pseudomonadati</taxon>
        <taxon>Pseudomonadota</taxon>
        <taxon>Gammaproteobacteria</taxon>
        <taxon>Pseudomonadales</taxon>
        <taxon>Pseudomonadaceae</taxon>
        <taxon>Pseudomonas</taxon>
    </lineage>
</organism>
<dbReference type="EMBL" id="VZPS01000017">
    <property type="protein sequence ID" value="KAB0483085.1"/>
    <property type="molecule type" value="Genomic_DNA"/>
</dbReference>
<accession>A0A6H9R783</accession>
<protein>
    <submittedName>
        <fullName evidence="1">Uncharacterized protein</fullName>
    </submittedName>
</protein>
<name>A0A6H9R783_PSERE</name>
<reference evidence="1 2" key="1">
    <citation type="submission" date="2019-09" db="EMBL/GenBank/DDBJ databases">
        <title>Draft genome sequences of 48 bacterial type strains from the CCUG.</title>
        <authorList>
            <person name="Tunovic T."/>
            <person name="Pineiro-Iglesias B."/>
            <person name="Unosson C."/>
            <person name="Inganas E."/>
            <person name="Ohlen M."/>
            <person name="Cardew S."/>
            <person name="Jensie-Markopoulos S."/>
            <person name="Salva-Serra F."/>
            <person name="Jaen-Luchoro D."/>
            <person name="Karlsson R."/>
            <person name="Svensson-Stadler L."/>
            <person name="Chun J."/>
            <person name="Moore E."/>
        </authorList>
    </citation>
    <scope>NUCLEOTIDE SEQUENCE [LARGE SCALE GENOMIC DNA]</scope>
    <source>
        <strain evidence="1 2">CCUG 53116</strain>
    </source>
</reference>
<dbReference type="Proteomes" id="UP000460142">
    <property type="component" value="Unassembled WGS sequence"/>
</dbReference>
<comment type="caution">
    <text evidence="1">The sequence shown here is derived from an EMBL/GenBank/DDBJ whole genome shotgun (WGS) entry which is preliminary data.</text>
</comment>
<gene>
    <name evidence="1" type="ORF">F7R15_21770</name>
</gene>
<sequence length="72" mass="8330">MDGYIDALFRRILSSDLGINRAKAAIQASCYPLDGHDHRSEYRAFEWLFRGAQPAENDLLQVHKQPLIILFR</sequence>
<evidence type="ECO:0000313" key="2">
    <source>
        <dbReference type="Proteomes" id="UP000460142"/>
    </source>
</evidence>
<proteinExistence type="predicted"/>